<protein>
    <submittedName>
        <fullName evidence="1">Uncharacterized protein</fullName>
    </submittedName>
</protein>
<keyword evidence="2" id="KW-1185">Reference proteome</keyword>
<dbReference type="KEGG" id="ssl:SS1G_11310"/>
<dbReference type="GeneID" id="5484134"/>
<evidence type="ECO:0000313" key="2">
    <source>
        <dbReference type="Proteomes" id="UP000001312"/>
    </source>
</evidence>
<dbReference type="EMBL" id="CH476637">
    <property type="protein sequence ID" value="EDN95432.1"/>
    <property type="molecule type" value="Genomic_DNA"/>
</dbReference>
<dbReference type="HOGENOM" id="CLU_2293392_0_0_1"/>
<dbReference type="InParanoid" id="A7F140"/>
<organism evidence="1 2">
    <name type="scientific">Sclerotinia sclerotiorum (strain ATCC 18683 / 1980 / Ss-1)</name>
    <name type="common">White mold</name>
    <name type="synonym">Whetzelinia sclerotiorum</name>
    <dbReference type="NCBI Taxonomy" id="665079"/>
    <lineage>
        <taxon>Eukaryota</taxon>
        <taxon>Fungi</taxon>
        <taxon>Dikarya</taxon>
        <taxon>Ascomycota</taxon>
        <taxon>Pezizomycotina</taxon>
        <taxon>Leotiomycetes</taxon>
        <taxon>Helotiales</taxon>
        <taxon>Sclerotiniaceae</taxon>
        <taxon>Sclerotinia</taxon>
    </lineage>
</organism>
<dbReference type="AlphaFoldDB" id="A7F140"/>
<dbReference type="RefSeq" id="XP_001588067.1">
    <property type="nucleotide sequence ID" value="XM_001588017.1"/>
</dbReference>
<dbReference type="Proteomes" id="UP000001312">
    <property type="component" value="Unassembled WGS sequence"/>
</dbReference>
<proteinExistence type="predicted"/>
<evidence type="ECO:0000313" key="1">
    <source>
        <dbReference type="EMBL" id="EDN95432.1"/>
    </source>
</evidence>
<name>A7F140_SCLS1</name>
<reference evidence="2" key="1">
    <citation type="journal article" date="2011" name="PLoS Genet.">
        <title>Genomic analysis of the necrotrophic fungal pathogens Sclerotinia sclerotiorum and Botrytis cinerea.</title>
        <authorList>
            <person name="Amselem J."/>
            <person name="Cuomo C.A."/>
            <person name="van Kan J.A."/>
            <person name="Viaud M."/>
            <person name="Benito E.P."/>
            <person name="Couloux A."/>
            <person name="Coutinho P.M."/>
            <person name="de Vries R.P."/>
            <person name="Dyer P.S."/>
            <person name="Fillinger S."/>
            <person name="Fournier E."/>
            <person name="Gout L."/>
            <person name="Hahn M."/>
            <person name="Kohn L."/>
            <person name="Lapalu N."/>
            <person name="Plummer K.M."/>
            <person name="Pradier J.M."/>
            <person name="Quevillon E."/>
            <person name="Sharon A."/>
            <person name="Simon A."/>
            <person name="ten Have A."/>
            <person name="Tudzynski B."/>
            <person name="Tudzynski P."/>
            <person name="Wincker P."/>
            <person name="Andrew M."/>
            <person name="Anthouard V."/>
            <person name="Beever R.E."/>
            <person name="Beffa R."/>
            <person name="Benoit I."/>
            <person name="Bouzid O."/>
            <person name="Brault B."/>
            <person name="Chen Z."/>
            <person name="Choquer M."/>
            <person name="Collemare J."/>
            <person name="Cotton P."/>
            <person name="Danchin E.G."/>
            <person name="Da Silva C."/>
            <person name="Gautier A."/>
            <person name="Giraud C."/>
            <person name="Giraud T."/>
            <person name="Gonzalez C."/>
            <person name="Grossetete S."/>
            <person name="Guldener U."/>
            <person name="Henrissat B."/>
            <person name="Howlett B.J."/>
            <person name="Kodira C."/>
            <person name="Kretschmer M."/>
            <person name="Lappartient A."/>
            <person name="Leroch M."/>
            <person name="Levis C."/>
            <person name="Mauceli E."/>
            <person name="Neuveglise C."/>
            <person name="Oeser B."/>
            <person name="Pearson M."/>
            <person name="Poulain J."/>
            <person name="Poussereau N."/>
            <person name="Quesneville H."/>
            <person name="Rascle C."/>
            <person name="Schumacher J."/>
            <person name="Segurens B."/>
            <person name="Sexton A."/>
            <person name="Silva E."/>
            <person name="Sirven C."/>
            <person name="Soanes D.M."/>
            <person name="Talbot N.J."/>
            <person name="Templeton M."/>
            <person name="Yandava C."/>
            <person name="Yarden O."/>
            <person name="Zeng Q."/>
            <person name="Rollins J.A."/>
            <person name="Lebrun M.H."/>
            <person name="Dickman M."/>
        </authorList>
    </citation>
    <scope>NUCLEOTIDE SEQUENCE [LARGE SCALE GENOMIC DNA]</scope>
    <source>
        <strain evidence="2">ATCC 18683 / 1980 / Ss-1</strain>
    </source>
</reference>
<gene>
    <name evidence="1" type="ORF">SS1G_11310</name>
</gene>
<sequence>MSENIEVSLLGALMVAPVMECVMHIASISMAWESRKDPGKGPWITFMRCLACDSRCHFGVSTKIPVAELVCGTEGFHGFNSTDGRMRMRLRETADIGYAWR</sequence>
<accession>A7F140</accession>